<organism evidence="1 2">
    <name type="scientific">Timema podura</name>
    <name type="common">Walking stick</name>
    <dbReference type="NCBI Taxonomy" id="61482"/>
    <lineage>
        <taxon>Eukaryota</taxon>
        <taxon>Metazoa</taxon>
        <taxon>Ecdysozoa</taxon>
        <taxon>Arthropoda</taxon>
        <taxon>Hexapoda</taxon>
        <taxon>Insecta</taxon>
        <taxon>Pterygota</taxon>
        <taxon>Neoptera</taxon>
        <taxon>Polyneoptera</taxon>
        <taxon>Phasmatodea</taxon>
        <taxon>Timematodea</taxon>
        <taxon>Timematoidea</taxon>
        <taxon>Timematidae</taxon>
        <taxon>Timema</taxon>
    </lineage>
</organism>
<name>A0ABN7NH26_TIMPD</name>
<evidence type="ECO:0000313" key="1">
    <source>
        <dbReference type="EMBL" id="CAG2055176.1"/>
    </source>
</evidence>
<evidence type="ECO:0000313" key="2">
    <source>
        <dbReference type="Proteomes" id="UP001153148"/>
    </source>
</evidence>
<dbReference type="Proteomes" id="UP001153148">
    <property type="component" value="Unassembled WGS sequence"/>
</dbReference>
<proteinExistence type="predicted"/>
<gene>
    <name evidence="1" type="ORF">TPAB3V08_LOCUS2183</name>
</gene>
<protein>
    <submittedName>
        <fullName evidence="1">Uncharacterized protein</fullName>
    </submittedName>
</protein>
<dbReference type="EMBL" id="CAJPIN010002177">
    <property type="protein sequence ID" value="CAG2055176.1"/>
    <property type="molecule type" value="Genomic_DNA"/>
</dbReference>
<comment type="caution">
    <text evidence="1">The sequence shown here is derived from an EMBL/GenBank/DDBJ whole genome shotgun (WGS) entry which is preliminary data.</text>
</comment>
<reference evidence="1" key="1">
    <citation type="submission" date="2021-03" db="EMBL/GenBank/DDBJ databases">
        <authorList>
            <person name="Tran Van P."/>
        </authorList>
    </citation>
    <scope>NUCLEOTIDE SEQUENCE</scope>
</reference>
<keyword evidence="2" id="KW-1185">Reference proteome</keyword>
<sequence length="153" mass="16213">MVKHHFPVEETADDTKIELANVLVVLSSTAEDGEIKVRISVGGDPVAKVASPLRPHSLHIHPSQPVGLGSSLCVTPHHRMASYESIGSCSLDADATASDASVKDGVYTDRTGIRLQRKGQGDLAGYDGPTRPTGLLVTIRSTRSLNPTDSHLP</sequence>
<accession>A0ABN7NH26</accession>